<dbReference type="Proteomes" id="UP001595583">
    <property type="component" value="Unassembled WGS sequence"/>
</dbReference>
<dbReference type="PANTHER" id="PTHR38588:SF1">
    <property type="entry name" value="BLL0334 PROTEIN"/>
    <property type="match status" value="1"/>
</dbReference>
<protein>
    <submittedName>
        <fullName evidence="1">SRPBCC family protein</fullName>
    </submittedName>
</protein>
<dbReference type="CDD" id="cd07823">
    <property type="entry name" value="SRPBCC_5"/>
    <property type="match status" value="1"/>
</dbReference>
<accession>A0ABV7K5Y3</accession>
<dbReference type="RefSeq" id="WP_378219502.1">
    <property type="nucleotide sequence ID" value="NZ_JBHRTK010000006.1"/>
</dbReference>
<comment type="caution">
    <text evidence="1">The sequence shown here is derived from an EMBL/GenBank/DDBJ whole genome shotgun (WGS) entry which is preliminary data.</text>
</comment>
<sequence length="199" mass="21116">MPQIKQAFSVNHPRSTVWAQFQDLPRMAECLPGASLMGVPSANHADGRMTVKLGPVRAEFTGAVDIEADEGNYRGKIVGTGMDKSHGSRAKGEIVYMLEEAASGAATRVSVVVDYTLAGSLAQFARGGIVDAVAEQICRDFAANLETQMNAESRQAAEPAQEAGAPARIEVPRKARELNALGLVMAILRRKVAALVGRA</sequence>
<dbReference type="Pfam" id="PF06240">
    <property type="entry name" value="COXG"/>
    <property type="match status" value="1"/>
</dbReference>
<reference evidence="2" key="1">
    <citation type="journal article" date="2019" name="Int. J. Syst. Evol. Microbiol.">
        <title>The Global Catalogue of Microorganisms (GCM) 10K type strain sequencing project: providing services to taxonomists for standard genome sequencing and annotation.</title>
        <authorList>
            <consortium name="The Broad Institute Genomics Platform"/>
            <consortium name="The Broad Institute Genome Sequencing Center for Infectious Disease"/>
            <person name="Wu L."/>
            <person name="Ma J."/>
        </authorList>
    </citation>
    <scope>NUCLEOTIDE SEQUENCE [LARGE SCALE GENOMIC DNA]</scope>
    <source>
        <strain evidence="2">KCTC 52165</strain>
    </source>
</reference>
<evidence type="ECO:0000313" key="1">
    <source>
        <dbReference type="EMBL" id="MFC3205758.1"/>
    </source>
</evidence>
<organism evidence="1 2">
    <name type="scientific">Aquamicrobium soli</name>
    <dbReference type="NCBI Taxonomy" id="1811518"/>
    <lineage>
        <taxon>Bacteria</taxon>
        <taxon>Pseudomonadati</taxon>
        <taxon>Pseudomonadota</taxon>
        <taxon>Alphaproteobacteria</taxon>
        <taxon>Hyphomicrobiales</taxon>
        <taxon>Phyllobacteriaceae</taxon>
        <taxon>Aquamicrobium</taxon>
    </lineage>
</organism>
<dbReference type="EMBL" id="JBHRTK010000006">
    <property type="protein sequence ID" value="MFC3205758.1"/>
    <property type="molecule type" value="Genomic_DNA"/>
</dbReference>
<dbReference type="InterPro" id="IPR010419">
    <property type="entry name" value="CO_DH_gsu"/>
</dbReference>
<keyword evidence="2" id="KW-1185">Reference proteome</keyword>
<gene>
    <name evidence="1" type="ORF">ACFOHJ_05995</name>
</gene>
<dbReference type="InterPro" id="IPR023393">
    <property type="entry name" value="START-like_dom_sf"/>
</dbReference>
<name>A0ABV7K5Y3_9HYPH</name>
<evidence type="ECO:0000313" key="2">
    <source>
        <dbReference type="Proteomes" id="UP001595583"/>
    </source>
</evidence>
<dbReference type="SUPFAM" id="SSF55961">
    <property type="entry name" value="Bet v1-like"/>
    <property type="match status" value="1"/>
</dbReference>
<dbReference type="PANTHER" id="PTHR38588">
    <property type="entry name" value="BLL0334 PROTEIN"/>
    <property type="match status" value="1"/>
</dbReference>
<dbReference type="Gene3D" id="3.30.530.20">
    <property type="match status" value="1"/>
</dbReference>
<proteinExistence type="predicted"/>